<protein>
    <recommendedName>
        <fullName evidence="3">Nucleotidyltransferase family protein</fullName>
    </recommendedName>
</protein>
<reference evidence="1 2" key="1">
    <citation type="submission" date="2017-05" db="EMBL/GenBank/DDBJ databases">
        <title>Vagococcus spp. assemblies.</title>
        <authorList>
            <person name="Gulvik C.A."/>
        </authorList>
    </citation>
    <scope>NUCLEOTIDE SEQUENCE [LARGE SCALE GENOMIC DNA]</scope>
    <source>
        <strain evidence="1 2">NCFB 2777</strain>
    </source>
</reference>
<proteinExistence type="predicted"/>
<dbReference type="EMBL" id="NGJU01000012">
    <property type="protein sequence ID" value="RST94927.1"/>
    <property type="molecule type" value="Genomic_DNA"/>
</dbReference>
<organism evidence="1 2">
    <name type="scientific">Vagococcus salmoninarum</name>
    <dbReference type="NCBI Taxonomy" id="2739"/>
    <lineage>
        <taxon>Bacteria</taxon>
        <taxon>Bacillati</taxon>
        <taxon>Bacillota</taxon>
        <taxon>Bacilli</taxon>
        <taxon>Lactobacillales</taxon>
        <taxon>Enterococcaceae</taxon>
        <taxon>Vagococcus</taxon>
    </lineage>
</organism>
<name>A0A429ZMJ7_9ENTE</name>
<dbReference type="AlphaFoldDB" id="A0A429ZMJ7"/>
<evidence type="ECO:0000313" key="2">
    <source>
        <dbReference type="Proteomes" id="UP000287239"/>
    </source>
</evidence>
<gene>
    <name evidence="1" type="ORF">CBF35_08635</name>
</gene>
<dbReference type="InterPro" id="IPR009267">
    <property type="entry name" value="NTP_transf_6"/>
</dbReference>
<comment type="caution">
    <text evidence="1">The sequence shown here is derived from an EMBL/GenBank/DDBJ whole genome shotgun (WGS) entry which is preliminary data.</text>
</comment>
<keyword evidence="2" id="KW-1185">Reference proteome</keyword>
<sequence>MTYEHRLRALIKATPALMEILEIVESLHLKEGCLCAGALRNTLWNQLTGASSELLSDIDVIYYDDQVPYEESVTLQTQLNQKHPTFEWEVKNQYYMGCHHPAQKQYQSVYEGIAHFPERCTAIGARKKGSEIELIAPHGYHDLFNLVVAPSPSYREQPHFLKVYQARVAKKNWQQQWTSLIIKDLPREGSK</sequence>
<dbReference type="Pfam" id="PF06042">
    <property type="entry name" value="NTP_transf_6"/>
    <property type="match status" value="1"/>
</dbReference>
<dbReference type="Proteomes" id="UP000287239">
    <property type="component" value="Unassembled WGS sequence"/>
</dbReference>
<dbReference type="PANTHER" id="PTHR39166:SF1">
    <property type="entry name" value="BLL1166 PROTEIN"/>
    <property type="match status" value="1"/>
</dbReference>
<dbReference type="OrthoDB" id="1901124at2"/>
<dbReference type="GeneID" id="98568435"/>
<dbReference type="PANTHER" id="PTHR39166">
    <property type="entry name" value="BLL1166 PROTEIN"/>
    <property type="match status" value="1"/>
</dbReference>
<evidence type="ECO:0000313" key="1">
    <source>
        <dbReference type="EMBL" id="RST94927.1"/>
    </source>
</evidence>
<accession>A0A429ZMJ7</accession>
<evidence type="ECO:0008006" key="3">
    <source>
        <dbReference type="Google" id="ProtNLM"/>
    </source>
</evidence>
<dbReference type="RefSeq" id="WP_126780149.1">
    <property type="nucleotide sequence ID" value="NZ_NGJU01000012.1"/>
</dbReference>